<dbReference type="AlphaFoldDB" id="A0A1M7SQF7"/>
<proteinExistence type="predicted"/>
<dbReference type="Proteomes" id="UP000184097">
    <property type="component" value="Unassembled WGS sequence"/>
</dbReference>
<reference evidence="1 2" key="1">
    <citation type="submission" date="2016-12" db="EMBL/GenBank/DDBJ databases">
        <authorList>
            <person name="Song W.-J."/>
            <person name="Kurnit D.M."/>
        </authorList>
    </citation>
    <scope>NUCLEOTIDE SEQUENCE [LARGE SCALE GENOMIC DNA]</scope>
    <source>
        <strain evidence="1 2">DSM 14810</strain>
    </source>
</reference>
<gene>
    <name evidence="1" type="ORF">SAMN02745247_02243</name>
</gene>
<sequence length="88" mass="10178">MGNTLEKLRYEDLKIGMHVKPEQVSNLYGVWLYVNPNTVSEDGFDILYFCNETNIDSKKVAEIRKAYGKSSVIYQPKFYEDEDVAVYG</sequence>
<organism evidence="1 2">
    <name type="scientific">Butyrivibrio hungatei DSM 14810</name>
    <dbReference type="NCBI Taxonomy" id="1121132"/>
    <lineage>
        <taxon>Bacteria</taxon>
        <taxon>Bacillati</taxon>
        <taxon>Bacillota</taxon>
        <taxon>Clostridia</taxon>
        <taxon>Lachnospirales</taxon>
        <taxon>Lachnospiraceae</taxon>
        <taxon>Butyrivibrio</taxon>
    </lineage>
</organism>
<dbReference type="EMBL" id="FRDH01000009">
    <property type="protein sequence ID" value="SHN60753.1"/>
    <property type="molecule type" value="Genomic_DNA"/>
</dbReference>
<evidence type="ECO:0000313" key="1">
    <source>
        <dbReference type="EMBL" id="SHN60753.1"/>
    </source>
</evidence>
<name>A0A1M7SQF7_9FIRM</name>
<evidence type="ECO:0000313" key="2">
    <source>
        <dbReference type="Proteomes" id="UP000184097"/>
    </source>
</evidence>
<accession>A0A1M7SQF7</accession>
<protein>
    <submittedName>
        <fullName evidence="1">Uncharacterized protein</fullName>
    </submittedName>
</protein>
<dbReference type="RefSeq" id="WP_072704145.1">
    <property type="nucleotide sequence ID" value="NZ_FRDH01000009.1"/>
</dbReference>